<evidence type="ECO:0000313" key="2">
    <source>
        <dbReference type="EMBL" id="AAY79890.1"/>
    </source>
</evidence>
<dbReference type="HOGENOM" id="CLU_1718290_0_0_2"/>
<gene>
    <name evidence="2" type="ordered locus">Saci_0484</name>
</gene>
<dbReference type="AlphaFoldDB" id="Q4JBD9"/>
<organism evidence="2 3">
    <name type="scientific">Sulfolobus acidocaldarius (strain ATCC 33909 / DSM 639 / JCM 8929 / NBRC 15157 / NCIMB 11770)</name>
    <dbReference type="NCBI Taxonomy" id="330779"/>
    <lineage>
        <taxon>Archaea</taxon>
        <taxon>Thermoproteota</taxon>
        <taxon>Thermoprotei</taxon>
        <taxon>Sulfolobales</taxon>
        <taxon>Sulfolobaceae</taxon>
        <taxon>Sulfolobus</taxon>
    </lineage>
</organism>
<keyword evidence="3" id="KW-1185">Reference proteome</keyword>
<keyword evidence="1" id="KW-0812">Transmembrane</keyword>
<evidence type="ECO:0000256" key="1">
    <source>
        <dbReference type="SAM" id="Phobius"/>
    </source>
</evidence>
<dbReference type="EMBL" id="CP000077">
    <property type="protein sequence ID" value="AAY79890.1"/>
    <property type="molecule type" value="Genomic_DNA"/>
</dbReference>
<dbReference type="PATRIC" id="fig|330779.12.peg.478"/>
<dbReference type="STRING" id="330779.Saci_0484"/>
<dbReference type="Proteomes" id="UP000001018">
    <property type="component" value="Chromosome"/>
</dbReference>
<dbReference type="eggNOG" id="arCOG07184">
    <property type="taxonomic scope" value="Archaea"/>
</dbReference>
<accession>Q4JBD9</accession>
<sequence>MIVMVEQIIEFPDVMKQHETYTLPDVITDPDGKPIMYPKEEIGKNPIVVNRKNWRLFANFDLVRSKGKEIVVRIKTTGQLVRIRDMDAATVMYYVERIKPGATVHEAITYDIQKTIEETGDFEEDGEFMFYMWQLFVVLSYLIQYGVLILVK</sequence>
<proteinExistence type="predicted"/>
<keyword evidence="1" id="KW-0472">Membrane</keyword>
<protein>
    <submittedName>
        <fullName evidence="2">Conserved conjugative plasmid protein</fullName>
    </submittedName>
</protein>
<dbReference type="KEGG" id="sai:Saci_0484"/>
<reference evidence="2 3" key="1">
    <citation type="journal article" date="2005" name="J. Bacteriol.">
        <title>The genome of Sulfolobus acidocaldarius, a model organism of the Crenarchaeota.</title>
        <authorList>
            <person name="Chen L."/>
            <person name="Brugger K."/>
            <person name="Skovgaard M."/>
            <person name="Redder P."/>
            <person name="She Q."/>
            <person name="Torarinsson E."/>
            <person name="Greve B."/>
            <person name="Awayez M."/>
            <person name="Zibat A."/>
            <person name="Klenk H.-P."/>
            <person name="Garrett R.A."/>
        </authorList>
    </citation>
    <scope>NUCLEOTIDE SEQUENCE [LARGE SCALE GENOMIC DNA]</scope>
    <source>
        <strain evidence="3">ATCC 33909 / DSM 639 / JCM 8929 / NBRC 15157 / NCIMB 11770</strain>
    </source>
</reference>
<evidence type="ECO:0000313" key="3">
    <source>
        <dbReference type="Proteomes" id="UP000001018"/>
    </source>
</evidence>
<feature type="transmembrane region" description="Helical" evidence="1">
    <location>
        <begin position="130"/>
        <end position="151"/>
    </location>
</feature>
<keyword evidence="1" id="KW-1133">Transmembrane helix</keyword>
<name>Q4JBD9_SULAC</name>